<evidence type="ECO:0000313" key="3">
    <source>
        <dbReference type="Proteomes" id="UP000326757"/>
    </source>
</evidence>
<protein>
    <submittedName>
        <fullName evidence="2">Uncharacterized protein</fullName>
    </submittedName>
</protein>
<sequence length="71" mass="8297">MFIYLLEPIFWCCVVLCLIPVRSWEGFVDGYSWLIYNVVFEGVVGRVDDNYGFYSPLCVSHVMQDGHGRRE</sequence>
<accession>A0A5N6KKU5</accession>
<dbReference type="Proteomes" id="UP000326757">
    <property type="component" value="Unassembled WGS sequence"/>
</dbReference>
<keyword evidence="3" id="KW-1185">Reference proteome</keyword>
<dbReference type="EMBL" id="VIGI01000001">
    <property type="protein sequence ID" value="KAB8304394.1"/>
    <property type="molecule type" value="Genomic_DNA"/>
</dbReference>
<feature type="signal peptide" evidence="1">
    <location>
        <begin position="1"/>
        <end position="23"/>
    </location>
</feature>
<reference evidence="2 3" key="1">
    <citation type="submission" date="2019-06" db="EMBL/GenBank/DDBJ databases">
        <title>Genome Sequence of the Brown Rot Fungal Pathogen Monilinia laxa.</title>
        <authorList>
            <person name="De Miccolis Angelini R.M."/>
            <person name="Landi L."/>
            <person name="Abate D."/>
            <person name="Pollastro S."/>
            <person name="Romanazzi G."/>
            <person name="Faretra F."/>
        </authorList>
    </citation>
    <scope>NUCLEOTIDE SEQUENCE [LARGE SCALE GENOMIC DNA]</scope>
    <source>
        <strain evidence="2 3">Mlax316</strain>
    </source>
</reference>
<gene>
    <name evidence="2" type="ORF">EYC80_003798</name>
</gene>
<evidence type="ECO:0000256" key="1">
    <source>
        <dbReference type="SAM" id="SignalP"/>
    </source>
</evidence>
<organism evidence="2 3">
    <name type="scientific">Monilinia laxa</name>
    <name type="common">Brown rot fungus</name>
    <name type="synonym">Sclerotinia laxa</name>
    <dbReference type="NCBI Taxonomy" id="61186"/>
    <lineage>
        <taxon>Eukaryota</taxon>
        <taxon>Fungi</taxon>
        <taxon>Dikarya</taxon>
        <taxon>Ascomycota</taxon>
        <taxon>Pezizomycotina</taxon>
        <taxon>Leotiomycetes</taxon>
        <taxon>Helotiales</taxon>
        <taxon>Sclerotiniaceae</taxon>
        <taxon>Monilinia</taxon>
    </lineage>
</organism>
<name>A0A5N6KKU5_MONLA</name>
<evidence type="ECO:0000313" key="2">
    <source>
        <dbReference type="EMBL" id="KAB8304394.1"/>
    </source>
</evidence>
<comment type="caution">
    <text evidence="2">The sequence shown here is derived from an EMBL/GenBank/DDBJ whole genome shotgun (WGS) entry which is preliminary data.</text>
</comment>
<feature type="chain" id="PRO_5024800813" evidence="1">
    <location>
        <begin position="24"/>
        <end position="71"/>
    </location>
</feature>
<proteinExistence type="predicted"/>
<keyword evidence="1" id="KW-0732">Signal</keyword>
<dbReference type="AlphaFoldDB" id="A0A5N6KKU5"/>